<dbReference type="Pfam" id="PF13185">
    <property type="entry name" value="GAF_2"/>
    <property type="match status" value="1"/>
</dbReference>
<dbReference type="Pfam" id="PF00990">
    <property type="entry name" value="GGDEF"/>
    <property type="match status" value="1"/>
</dbReference>
<dbReference type="STRING" id="416591.Tlet_0703"/>
<dbReference type="Gene3D" id="3.30.450.40">
    <property type="match status" value="1"/>
</dbReference>
<dbReference type="SUPFAM" id="SSF55781">
    <property type="entry name" value="GAF domain-like"/>
    <property type="match status" value="1"/>
</dbReference>
<accession>A8F535</accession>
<dbReference type="InterPro" id="IPR043128">
    <property type="entry name" value="Rev_trsase/Diguanyl_cyclase"/>
</dbReference>
<dbReference type="PROSITE" id="PS50887">
    <property type="entry name" value="GGDEF"/>
    <property type="match status" value="1"/>
</dbReference>
<dbReference type="InterPro" id="IPR029787">
    <property type="entry name" value="Nucleotide_cyclase"/>
</dbReference>
<evidence type="ECO:0000313" key="2">
    <source>
        <dbReference type="EMBL" id="ABV33269.1"/>
    </source>
</evidence>
<protein>
    <submittedName>
        <fullName evidence="2">Diguanylate cyclase</fullName>
    </submittedName>
</protein>
<dbReference type="NCBIfam" id="TIGR00254">
    <property type="entry name" value="GGDEF"/>
    <property type="match status" value="1"/>
</dbReference>
<dbReference type="FunFam" id="3.30.70.270:FF:000001">
    <property type="entry name" value="Diguanylate cyclase domain protein"/>
    <property type="match status" value="1"/>
</dbReference>
<dbReference type="InterPro" id="IPR000160">
    <property type="entry name" value="GGDEF_dom"/>
</dbReference>
<dbReference type="AlphaFoldDB" id="A8F535"/>
<dbReference type="eggNOG" id="COG2199">
    <property type="taxonomic scope" value="Bacteria"/>
</dbReference>
<dbReference type="InterPro" id="IPR050469">
    <property type="entry name" value="Diguanylate_Cyclase"/>
</dbReference>
<reference evidence="2 3" key="2">
    <citation type="journal article" date="2009" name="Proc. Natl. Acad. Sci. U.S.A.">
        <title>On the chimeric nature, thermophilic origin, and phylogenetic placement of the Thermotogales.</title>
        <authorList>
            <person name="Zhaxybayeva O."/>
            <person name="Swithers K.S."/>
            <person name="Lapierre P."/>
            <person name="Fournier G.P."/>
            <person name="Bickhart D.M."/>
            <person name="DeBoy R.T."/>
            <person name="Nelson K.E."/>
            <person name="Nesbo C.L."/>
            <person name="Doolittle W.F."/>
            <person name="Gogarten J.P."/>
            <person name="Noll K.M."/>
        </authorList>
    </citation>
    <scope>NUCLEOTIDE SEQUENCE [LARGE SCALE GENOMIC DNA]</scope>
    <source>
        <strain evidence="3">ATCC BAA-301 / DSM 14385 / NBRC 107922 / TMO</strain>
    </source>
</reference>
<dbReference type="HOGENOM" id="CLU_552917_0_0_0"/>
<dbReference type="Proteomes" id="UP000002016">
    <property type="component" value="Chromosome"/>
</dbReference>
<dbReference type="EMBL" id="CP000812">
    <property type="protein sequence ID" value="ABV33269.1"/>
    <property type="molecule type" value="Genomic_DNA"/>
</dbReference>
<dbReference type="CDD" id="cd01949">
    <property type="entry name" value="GGDEF"/>
    <property type="match status" value="1"/>
</dbReference>
<feature type="domain" description="GGDEF" evidence="1">
    <location>
        <begin position="412"/>
        <end position="535"/>
    </location>
</feature>
<dbReference type="SMART" id="SM00267">
    <property type="entry name" value="GGDEF"/>
    <property type="match status" value="1"/>
</dbReference>
<dbReference type="Gene3D" id="3.30.70.270">
    <property type="match status" value="1"/>
</dbReference>
<reference evidence="2 3" key="1">
    <citation type="submission" date="2007-08" db="EMBL/GenBank/DDBJ databases">
        <title>Complete sequence of Thermotoga lettingae TMO.</title>
        <authorList>
            <consortium name="US DOE Joint Genome Institute"/>
            <person name="Copeland A."/>
            <person name="Lucas S."/>
            <person name="Lapidus A."/>
            <person name="Barry K."/>
            <person name="Glavina del Rio T."/>
            <person name="Dalin E."/>
            <person name="Tice H."/>
            <person name="Pitluck S."/>
            <person name="Foster B."/>
            <person name="Bruce D."/>
            <person name="Schmutz J."/>
            <person name="Larimer F."/>
            <person name="Land M."/>
            <person name="Hauser L."/>
            <person name="Kyrpides N."/>
            <person name="Mikhailova N."/>
            <person name="Nelson K."/>
            <person name="Gogarten J.P."/>
            <person name="Noll K."/>
            <person name="Richardson P."/>
        </authorList>
    </citation>
    <scope>NUCLEOTIDE SEQUENCE [LARGE SCALE GENOMIC DNA]</scope>
    <source>
        <strain evidence="3">ATCC BAA-301 / DSM 14385 / NBRC 107922 / TMO</strain>
    </source>
</reference>
<evidence type="ECO:0000259" key="1">
    <source>
        <dbReference type="PROSITE" id="PS50887"/>
    </source>
</evidence>
<dbReference type="GO" id="GO:0052621">
    <property type="term" value="F:diguanylate cyclase activity"/>
    <property type="evidence" value="ECO:0007669"/>
    <property type="project" value="TreeGrafter"/>
</dbReference>
<dbReference type="PANTHER" id="PTHR45138:SF9">
    <property type="entry name" value="DIGUANYLATE CYCLASE DGCM-RELATED"/>
    <property type="match status" value="1"/>
</dbReference>
<dbReference type="OrthoDB" id="9804955at2"/>
<organism evidence="2 3">
    <name type="scientific">Pseudothermotoga lettingae (strain ATCC BAA-301 / DSM 14385 / NBRC 107922 / TMO)</name>
    <name type="common">Thermotoga lettingae</name>
    <dbReference type="NCBI Taxonomy" id="416591"/>
    <lineage>
        <taxon>Bacteria</taxon>
        <taxon>Thermotogati</taxon>
        <taxon>Thermotogota</taxon>
        <taxon>Thermotogae</taxon>
        <taxon>Thermotogales</taxon>
        <taxon>Thermotogaceae</taxon>
        <taxon>Pseudothermotoga</taxon>
    </lineage>
</organism>
<proteinExistence type="predicted"/>
<dbReference type="RefSeq" id="WP_012002750.1">
    <property type="nucleotide sequence ID" value="NC_009828.1"/>
</dbReference>
<keyword evidence="3" id="KW-1185">Reference proteome</keyword>
<dbReference type="InterPro" id="IPR003018">
    <property type="entry name" value="GAF"/>
</dbReference>
<dbReference type="SUPFAM" id="SSF55073">
    <property type="entry name" value="Nucleotide cyclase"/>
    <property type="match status" value="1"/>
</dbReference>
<sequence length="535" mass="61148">MKDFFEWFCERNIVPSAVFINGSQVQANQLFTDQTIKKSTDFQTILSDLVKESINNLEKTISVPLTKCGIWKNLSCLSVKSKGSIYSLLIFAPNQVLVKYVDIILKNQAISPIIIVNQKMEILFCNKPHIIKANESNSEFWKKLASIIEKAFLSQSTNQGEVEVDGKTLRVIAIPMNNDAVVVLREITAEVMAEKRYKELKTMGTRLSLLEEIVDILGREKTDLKKIGKVIYEKVNEIIPIDTFYLILIEGEELNIEYGINQEKEISGLKISRGYRGFSNYVIDKKEMIYIPNSKTVRIDPYKPKSLIKGETKYIWSYVGIPLNVDGQIVGAVSFQKKSINAFSESHLAVFELVAKEISVGLKVKMLFDELDNERNKYRKIAITDPLTGCYTRYYFTEYFDRFQGIIERKGGTISLIMIDVDRFKTINDKYGHIVGDKVLREIGQTLTKCVRKMDLVVRYGGDEFLIMLSDTDKSKAKRIANRLAKRVSEIIIPELDEQITISFGISVYDGSKSLEDVLKIADRTMYKQKRRGAR</sequence>
<dbReference type="PANTHER" id="PTHR45138">
    <property type="entry name" value="REGULATORY COMPONENTS OF SENSORY TRANSDUCTION SYSTEM"/>
    <property type="match status" value="1"/>
</dbReference>
<dbReference type="InterPro" id="IPR029016">
    <property type="entry name" value="GAF-like_dom_sf"/>
</dbReference>
<gene>
    <name evidence="2" type="ordered locus">Tlet_0703</name>
</gene>
<name>A8F535_PSELT</name>
<dbReference type="KEGG" id="tle:Tlet_0703"/>
<evidence type="ECO:0000313" key="3">
    <source>
        <dbReference type="Proteomes" id="UP000002016"/>
    </source>
</evidence>